<accession>A0A1F5HCP7</accession>
<reference evidence="1 2" key="1">
    <citation type="journal article" date="2016" name="Nat. Commun.">
        <title>Thousands of microbial genomes shed light on interconnected biogeochemical processes in an aquifer system.</title>
        <authorList>
            <person name="Anantharaman K."/>
            <person name="Brown C.T."/>
            <person name="Hug L.A."/>
            <person name="Sharon I."/>
            <person name="Castelle C.J."/>
            <person name="Probst A.J."/>
            <person name="Thomas B.C."/>
            <person name="Singh A."/>
            <person name="Wilkins M.J."/>
            <person name="Karaoz U."/>
            <person name="Brodie E.L."/>
            <person name="Williams K.H."/>
            <person name="Hubbard S.S."/>
            <person name="Banfield J.F."/>
        </authorList>
    </citation>
    <scope>NUCLEOTIDE SEQUENCE [LARGE SCALE GENOMIC DNA]</scope>
</reference>
<protein>
    <submittedName>
        <fullName evidence="1">Uncharacterized protein</fullName>
    </submittedName>
</protein>
<evidence type="ECO:0000313" key="2">
    <source>
        <dbReference type="Proteomes" id="UP000176751"/>
    </source>
</evidence>
<gene>
    <name evidence="1" type="ORF">A2196_04940</name>
</gene>
<evidence type="ECO:0000313" key="1">
    <source>
        <dbReference type="EMBL" id="OGE01927.1"/>
    </source>
</evidence>
<dbReference type="AlphaFoldDB" id="A0A1F5HCP7"/>
<comment type="caution">
    <text evidence="1">The sequence shown here is derived from an EMBL/GenBank/DDBJ whole genome shotgun (WGS) entry which is preliminary data.</text>
</comment>
<dbReference type="Proteomes" id="UP000176751">
    <property type="component" value="Unassembled WGS sequence"/>
</dbReference>
<dbReference type="STRING" id="1797737.A2196_04940"/>
<sequence>MKEVVEVGAVTPDKLAEIANNGIFWSQTRQDRLNPAYVLAQTLNRVGLAACVPVAAIDGQGILSKGMVAIYATSEGDSVLNRITDTPGVYCVLERAYNGDLVPDDPLFETCRLNRRARRRIMAFNLQRSARASWRLGLGEEAKESRLVARRVLGKLPPLRSTDIRGIIRQLVIRAQMSQLPRPHKPKVQ</sequence>
<organism evidence="1 2">
    <name type="scientific">Candidatus Curtissbacteria bacterium RIFOXYA1_FULL_41_14</name>
    <dbReference type="NCBI Taxonomy" id="1797737"/>
    <lineage>
        <taxon>Bacteria</taxon>
        <taxon>Candidatus Curtissiibacteriota</taxon>
    </lineage>
</organism>
<name>A0A1F5HCP7_9BACT</name>
<proteinExistence type="predicted"/>
<dbReference type="EMBL" id="MFCA01000022">
    <property type="protein sequence ID" value="OGE01927.1"/>
    <property type="molecule type" value="Genomic_DNA"/>
</dbReference>